<dbReference type="SUPFAM" id="SSF47240">
    <property type="entry name" value="Ferritin-like"/>
    <property type="match status" value="1"/>
</dbReference>
<dbReference type="Gene3D" id="1.20.1260.10">
    <property type="match status" value="1"/>
</dbReference>
<name>A0AA40HG62_CNENI</name>
<feature type="compositionally biased region" description="Basic and acidic residues" evidence="1">
    <location>
        <begin position="78"/>
        <end position="89"/>
    </location>
</feature>
<evidence type="ECO:0000313" key="3">
    <source>
        <dbReference type="Proteomes" id="UP001177744"/>
    </source>
</evidence>
<keyword evidence="3" id="KW-1185">Reference proteome</keyword>
<evidence type="ECO:0000313" key="2">
    <source>
        <dbReference type="EMBL" id="KAK1330641.1"/>
    </source>
</evidence>
<sequence length="142" mass="15999">MLNAGAAKLQWLGSGSFQVEAVPACSPCSAASTPTSLWLLWLWRRGHFLPEVAQEKFEGPQRLLTMQNQRGSRALVQDVRKPPHDERGHSGRQGSRVVLERNLTQAWWACRPWLCPHSPQLWDPGEPLQGEEVKLIRKVGDT</sequence>
<reference evidence="2" key="1">
    <citation type="submission" date="2023-06" db="EMBL/GenBank/DDBJ databases">
        <title>Reference genome for the Northern bat (Eptesicus nilssonii), a most northern bat species.</title>
        <authorList>
            <person name="Laine V.N."/>
            <person name="Pulliainen A.T."/>
            <person name="Lilley T.M."/>
        </authorList>
    </citation>
    <scope>NUCLEOTIDE SEQUENCE</scope>
    <source>
        <strain evidence="2">BLF_Eptnil</strain>
        <tissue evidence="2">Kidney</tissue>
    </source>
</reference>
<evidence type="ECO:0000256" key="1">
    <source>
        <dbReference type="SAM" id="MobiDB-lite"/>
    </source>
</evidence>
<organism evidence="2 3">
    <name type="scientific">Cnephaeus nilssonii</name>
    <name type="common">Northern bat</name>
    <name type="synonym">Eptesicus nilssonii</name>
    <dbReference type="NCBI Taxonomy" id="3371016"/>
    <lineage>
        <taxon>Eukaryota</taxon>
        <taxon>Metazoa</taxon>
        <taxon>Chordata</taxon>
        <taxon>Craniata</taxon>
        <taxon>Vertebrata</taxon>
        <taxon>Euteleostomi</taxon>
        <taxon>Mammalia</taxon>
        <taxon>Eutheria</taxon>
        <taxon>Laurasiatheria</taxon>
        <taxon>Chiroptera</taxon>
        <taxon>Yangochiroptera</taxon>
        <taxon>Vespertilionidae</taxon>
        <taxon>Cnephaeus</taxon>
    </lineage>
</organism>
<gene>
    <name evidence="2" type="ORF">QTO34_010837</name>
</gene>
<accession>A0AA40HG62</accession>
<proteinExistence type="predicted"/>
<dbReference type="AlphaFoldDB" id="A0AA40HG62"/>
<protein>
    <submittedName>
        <fullName evidence="2">Uncharacterized protein</fullName>
    </submittedName>
</protein>
<comment type="caution">
    <text evidence="2">The sequence shown here is derived from an EMBL/GenBank/DDBJ whole genome shotgun (WGS) entry which is preliminary data.</text>
</comment>
<feature type="region of interest" description="Disordered" evidence="1">
    <location>
        <begin position="71"/>
        <end position="96"/>
    </location>
</feature>
<dbReference type="InterPro" id="IPR009078">
    <property type="entry name" value="Ferritin-like_SF"/>
</dbReference>
<dbReference type="Proteomes" id="UP001177744">
    <property type="component" value="Unassembled WGS sequence"/>
</dbReference>
<dbReference type="EMBL" id="JAULJE010000021">
    <property type="protein sequence ID" value="KAK1330641.1"/>
    <property type="molecule type" value="Genomic_DNA"/>
</dbReference>
<dbReference type="InterPro" id="IPR012347">
    <property type="entry name" value="Ferritin-like"/>
</dbReference>